<comment type="caution">
    <text evidence="2">The sequence shown here is derived from an EMBL/GenBank/DDBJ whole genome shotgun (WGS) entry which is preliminary data.</text>
</comment>
<name>A0AAW2XYA8_9LAMI</name>
<evidence type="ECO:0000256" key="1">
    <source>
        <dbReference type="SAM" id="MobiDB-lite"/>
    </source>
</evidence>
<proteinExistence type="predicted"/>
<gene>
    <name evidence="2" type="ORF">Slati_0481500</name>
</gene>
<reference evidence="2" key="1">
    <citation type="submission" date="2020-06" db="EMBL/GenBank/DDBJ databases">
        <authorList>
            <person name="Li T."/>
            <person name="Hu X."/>
            <person name="Zhang T."/>
            <person name="Song X."/>
            <person name="Zhang H."/>
            <person name="Dai N."/>
            <person name="Sheng W."/>
            <person name="Hou X."/>
            <person name="Wei L."/>
        </authorList>
    </citation>
    <scope>NUCLEOTIDE SEQUENCE</scope>
    <source>
        <strain evidence="2">KEN1</strain>
        <tissue evidence="2">Leaf</tissue>
    </source>
</reference>
<feature type="compositionally biased region" description="Acidic residues" evidence="1">
    <location>
        <begin position="42"/>
        <end position="56"/>
    </location>
</feature>
<reference evidence="2" key="2">
    <citation type="journal article" date="2024" name="Plant">
        <title>Genomic evolution and insights into agronomic trait innovations of Sesamum species.</title>
        <authorList>
            <person name="Miao H."/>
            <person name="Wang L."/>
            <person name="Qu L."/>
            <person name="Liu H."/>
            <person name="Sun Y."/>
            <person name="Le M."/>
            <person name="Wang Q."/>
            <person name="Wei S."/>
            <person name="Zheng Y."/>
            <person name="Lin W."/>
            <person name="Duan Y."/>
            <person name="Cao H."/>
            <person name="Xiong S."/>
            <person name="Wang X."/>
            <person name="Wei L."/>
            <person name="Li C."/>
            <person name="Ma Q."/>
            <person name="Ju M."/>
            <person name="Zhao R."/>
            <person name="Li G."/>
            <person name="Mu C."/>
            <person name="Tian Q."/>
            <person name="Mei H."/>
            <person name="Zhang T."/>
            <person name="Gao T."/>
            <person name="Zhang H."/>
        </authorList>
    </citation>
    <scope>NUCLEOTIDE SEQUENCE</scope>
    <source>
        <strain evidence="2">KEN1</strain>
    </source>
</reference>
<evidence type="ECO:0000313" key="2">
    <source>
        <dbReference type="EMBL" id="KAL0458543.1"/>
    </source>
</evidence>
<organism evidence="2">
    <name type="scientific">Sesamum latifolium</name>
    <dbReference type="NCBI Taxonomy" id="2727402"/>
    <lineage>
        <taxon>Eukaryota</taxon>
        <taxon>Viridiplantae</taxon>
        <taxon>Streptophyta</taxon>
        <taxon>Embryophyta</taxon>
        <taxon>Tracheophyta</taxon>
        <taxon>Spermatophyta</taxon>
        <taxon>Magnoliopsida</taxon>
        <taxon>eudicotyledons</taxon>
        <taxon>Gunneridae</taxon>
        <taxon>Pentapetalae</taxon>
        <taxon>asterids</taxon>
        <taxon>lamiids</taxon>
        <taxon>Lamiales</taxon>
        <taxon>Pedaliaceae</taxon>
        <taxon>Sesamum</taxon>
    </lineage>
</organism>
<feature type="region of interest" description="Disordered" evidence="1">
    <location>
        <begin position="39"/>
        <end position="62"/>
    </location>
</feature>
<dbReference type="EMBL" id="JACGWN010000002">
    <property type="protein sequence ID" value="KAL0458543.1"/>
    <property type="molecule type" value="Genomic_DNA"/>
</dbReference>
<accession>A0AAW2XYA8</accession>
<sequence>MQEIEFANAYRFEDEPYWHELQTIFSPINMEEQQVVPVVVSSDDEDSVGSDDEDSVQSDVTN</sequence>
<protein>
    <submittedName>
        <fullName evidence="2">Uncharacterized protein</fullName>
    </submittedName>
</protein>
<dbReference type="AlphaFoldDB" id="A0AAW2XYA8"/>